<proteinExistence type="predicted"/>
<reference evidence="1 2" key="1">
    <citation type="submission" date="2019-05" db="EMBL/GenBank/DDBJ databases">
        <title>Another draft genome of Portunus trituberculatus and its Hox gene families provides insights of decapod evolution.</title>
        <authorList>
            <person name="Jeong J.-H."/>
            <person name="Song I."/>
            <person name="Kim S."/>
            <person name="Choi T."/>
            <person name="Kim D."/>
            <person name="Ryu S."/>
            <person name="Kim W."/>
        </authorList>
    </citation>
    <scope>NUCLEOTIDE SEQUENCE [LARGE SCALE GENOMIC DNA]</scope>
    <source>
        <tissue evidence="1">Muscle</tissue>
    </source>
</reference>
<organism evidence="1 2">
    <name type="scientific">Portunus trituberculatus</name>
    <name type="common">Swimming crab</name>
    <name type="synonym">Neptunus trituberculatus</name>
    <dbReference type="NCBI Taxonomy" id="210409"/>
    <lineage>
        <taxon>Eukaryota</taxon>
        <taxon>Metazoa</taxon>
        <taxon>Ecdysozoa</taxon>
        <taxon>Arthropoda</taxon>
        <taxon>Crustacea</taxon>
        <taxon>Multicrustacea</taxon>
        <taxon>Malacostraca</taxon>
        <taxon>Eumalacostraca</taxon>
        <taxon>Eucarida</taxon>
        <taxon>Decapoda</taxon>
        <taxon>Pleocyemata</taxon>
        <taxon>Brachyura</taxon>
        <taxon>Eubrachyura</taxon>
        <taxon>Portunoidea</taxon>
        <taxon>Portunidae</taxon>
        <taxon>Portuninae</taxon>
        <taxon>Portunus</taxon>
    </lineage>
</organism>
<dbReference type="Proteomes" id="UP000324222">
    <property type="component" value="Unassembled WGS sequence"/>
</dbReference>
<dbReference type="AlphaFoldDB" id="A0A5B7F3C0"/>
<gene>
    <name evidence="1" type="ORF">E2C01_035498</name>
</gene>
<protein>
    <submittedName>
        <fullName evidence="1">Uncharacterized protein</fullName>
    </submittedName>
</protein>
<accession>A0A5B7F3C0</accession>
<name>A0A5B7F3C0_PORTR</name>
<dbReference type="EMBL" id="VSRR010005225">
    <property type="protein sequence ID" value="MPC41890.1"/>
    <property type="molecule type" value="Genomic_DNA"/>
</dbReference>
<keyword evidence="2" id="KW-1185">Reference proteome</keyword>
<evidence type="ECO:0000313" key="1">
    <source>
        <dbReference type="EMBL" id="MPC41890.1"/>
    </source>
</evidence>
<evidence type="ECO:0000313" key="2">
    <source>
        <dbReference type="Proteomes" id="UP000324222"/>
    </source>
</evidence>
<comment type="caution">
    <text evidence="1">The sequence shown here is derived from an EMBL/GenBank/DDBJ whole genome shotgun (WGS) entry which is preliminary data.</text>
</comment>
<sequence length="95" mass="10988">MDHGKHDINPQLMMIVYGIHSIPKSGWFSCERGTLPEHSWKLSHYHASSFEDETGAKDQPKLIHNSDKVRNFWYPCMYYTVCTKSSDAAGKKKKK</sequence>